<organism evidence="1 2">
    <name type="scientific">Cetraspora pellucida</name>
    <dbReference type="NCBI Taxonomy" id="1433469"/>
    <lineage>
        <taxon>Eukaryota</taxon>
        <taxon>Fungi</taxon>
        <taxon>Fungi incertae sedis</taxon>
        <taxon>Mucoromycota</taxon>
        <taxon>Glomeromycotina</taxon>
        <taxon>Glomeromycetes</taxon>
        <taxon>Diversisporales</taxon>
        <taxon>Gigasporaceae</taxon>
        <taxon>Cetraspora</taxon>
    </lineage>
</organism>
<evidence type="ECO:0000313" key="1">
    <source>
        <dbReference type="EMBL" id="CAG8586665.1"/>
    </source>
</evidence>
<reference evidence="1" key="1">
    <citation type="submission" date="2021-06" db="EMBL/GenBank/DDBJ databases">
        <authorList>
            <person name="Kallberg Y."/>
            <person name="Tangrot J."/>
            <person name="Rosling A."/>
        </authorList>
    </citation>
    <scope>NUCLEOTIDE SEQUENCE</scope>
    <source>
        <strain evidence="1">28 12/20/2015</strain>
    </source>
</reference>
<feature type="non-terminal residue" evidence="1">
    <location>
        <position position="1"/>
    </location>
</feature>
<dbReference type="Proteomes" id="UP000789366">
    <property type="component" value="Unassembled WGS sequence"/>
</dbReference>
<comment type="caution">
    <text evidence="1">The sequence shown here is derived from an EMBL/GenBank/DDBJ whole genome shotgun (WGS) entry which is preliminary data.</text>
</comment>
<protein>
    <submittedName>
        <fullName evidence="1">11349_t:CDS:1</fullName>
    </submittedName>
</protein>
<accession>A0ACA9ME93</accession>
<proteinExistence type="predicted"/>
<sequence length="63" mass="7326">EQSYIDLVEENLATSDYNKEVIKIEPESDNKNIILDYSTSDIESSKEEIFENIGNHNENLVEY</sequence>
<evidence type="ECO:0000313" key="2">
    <source>
        <dbReference type="Proteomes" id="UP000789366"/>
    </source>
</evidence>
<keyword evidence="2" id="KW-1185">Reference proteome</keyword>
<dbReference type="EMBL" id="CAJVPW010007862">
    <property type="protein sequence ID" value="CAG8586665.1"/>
    <property type="molecule type" value="Genomic_DNA"/>
</dbReference>
<gene>
    <name evidence="1" type="ORF">SPELUC_LOCUS6592</name>
</gene>
<name>A0ACA9ME93_9GLOM</name>